<evidence type="ECO:0000256" key="4">
    <source>
        <dbReference type="ARBA" id="ARBA00023136"/>
    </source>
</evidence>
<dbReference type="PANTHER" id="PTHR12815:SF47">
    <property type="entry name" value="TRANSLOCATION AND ASSEMBLY MODULE SUBUNIT TAMA"/>
    <property type="match status" value="1"/>
</dbReference>
<evidence type="ECO:0000256" key="1">
    <source>
        <dbReference type="ARBA" id="ARBA00004370"/>
    </source>
</evidence>
<name>A0ABV2SWT7_9FLAO</name>
<feature type="domain" description="Bacterial surface antigen (D15)" evidence="6">
    <location>
        <begin position="652"/>
        <end position="842"/>
    </location>
</feature>
<dbReference type="InterPro" id="IPR039910">
    <property type="entry name" value="D15-like"/>
</dbReference>
<protein>
    <submittedName>
        <fullName evidence="7">BamA/TamA family outer membrane protein</fullName>
    </submittedName>
</protein>
<dbReference type="PROSITE" id="PS51257">
    <property type="entry name" value="PROKAR_LIPOPROTEIN"/>
    <property type="match status" value="1"/>
</dbReference>
<dbReference type="Proteomes" id="UP001549799">
    <property type="component" value="Unassembled WGS sequence"/>
</dbReference>
<keyword evidence="8" id="KW-1185">Reference proteome</keyword>
<dbReference type="EMBL" id="JBEXAE010000006">
    <property type="protein sequence ID" value="MET6991597.1"/>
    <property type="molecule type" value="Genomic_DNA"/>
</dbReference>
<evidence type="ECO:0000256" key="5">
    <source>
        <dbReference type="ARBA" id="ARBA00023237"/>
    </source>
</evidence>
<comment type="subcellular location">
    <subcellularLocation>
        <location evidence="1">Membrane</location>
    </subcellularLocation>
</comment>
<organism evidence="7 8">
    <name type="scientific">Sediminicola arcticus</name>
    <dbReference type="NCBI Taxonomy" id="1574308"/>
    <lineage>
        <taxon>Bacteria</taxon>
        <taxon>Pseudomonadati</taxon>
        <taxon>Bacteroidota</taxon>
        <taxon>Flavobacteriia</taxon>
        <taxon>Flavobacteriales</taxon>
        <taxon>Flavobacteriaceae</taxon>
        <taxon>Sediminicola</taxon>
    </lineage>
</organism>
<proteinExistence type="predicted"/>
<evidence type="ECO:0000259" key="6">
    <source>
        <dbReference type="Pfam" id="PF01103"/>
    </source>
</evidence>
<keyword evidence="5" id="KW-0998">Cell outer membrane</keyword>
<dbReference type="Pfam" id="PF01103">
    <property type="entry name" value="Omp85"/>
    <property type="match status" value="1"/>
</dbReference>
<dbReference type="RefSeq" id="WP_354616141.1">
    <property type="nucleotide sequence ID" value="NZ_JBEXAE010000006.1"/>
</dbReference>
<keyword evidence="2" id="KW-0812">Transmembrane</keyword>
<gene>
    <name evidence="7" type="ORF">ABXZ36_13170</name>
</gene>
<reference evidence="7 8" key="1">
    <citation type="submission" date="2024-07" db="EMBL/GenBank/DDBJ databases">
        <title>The genome sequence of type strain Sediminicola arcticus GDMCC 1.2805.</title>
        <authorList>
            <person name="Liu Y."/>
        </authorList>
    </citation>
    <scope>NUCLEOTIDE SEQUENCE [LARGE SCALE GENOMIC DNA]</scope>
    <source>
        <strain evidence="7 8">GDMCC 1.2805</strain>
    </source>
</reference>
<evidence type="ECO:0000256" key="3">
    <source>
        <dbReference type="ARBA" id="ARBA00022729"/>
    </source>
</evidence>
<dbReference type="PANTHER" id="PTHR12815">
    <property type="entry name" value="SORTING AND ASSEMBLY MACHINERY SAMM50 PROTEIN FAMILY MEMBER"/>
    <property type="match status" value="1"/>
</dbReference>
<keyword evidence="4" id="KW-0472">Membrane</keyword>
<evidence type="ECO:0000313" key="7">
    <source>
        <dbReference type="EMBL" id="MET6991597.1"/>
    </source>
</evidence>
<sequence length="863" mass="98247">MKTLFSLKNHSAKIGLLLLGIAITSCNALKRVAEDELLLTRNTIHADGEKVSSEDAQSLIVQKPNSTLLKYPLRLHLYNLAKKNPDSSYQVWLHKNDKREEHLNNLLSKKQVTKLGESFLVKGYSEWLKQIGEAPVIIDTSRTRKSLERLKAYYGGKGYFNANATYVLDSSKRKQRAAIDYQLTLGDPFMIDTFSKNISSTAIDSIYQLNGKGSLVKSGRQFNISDFNNERERLTNIFRNTGIYGFQESSISYEILRDTTKASGDQKLNVAMSIEDLRKRDENTVTTSKYYVHRFKKVNIYADYLFNTDEDSLQSIDYNNYTIYYKGKLRYKPKALTDAIFIKKDSIYRELDRIRTYRQIANLNTFKYPNIDFIVDSTQSKIDANIYLSARPKYSLQLDTDVTHSNIQYAGLAFSSSLVTRNVFGGAETLSFSARGSVGLLSDASLSDEKYVTEIGGDINLNFPRLWLPFVSTKKIIPYYMLPQTKITIGTSFQKNIGLDKQTLNTIYGYNWSPSETKNHNIELLNIQYVRNLNPDRYYNVYNNSYELLDNIADNYESDPSLATFFEDPNNDDNLELAIPDGTTGFTEAILENGLAPQSSTDFSDVRSLEERRVRLTENNLIFAGNYTFTKNNKQGISDTEFYQFRMKFESAGALLSALENVIPFNQNDNGQNLVFGVPYSEYIKTEFDYIKHWDISRSNVIAFRSFFGLAVPYGNSSNIPFVRSYFAGGSNDNRAWNAYSLGPGTTENLNDFNEANLKLAFNLEYRFPIAGDVKGALFADAGNIWNVFDDVGNPEATFNNLGSFADIALGTGFGLRYDFTYFVFRLDTGFKTYNPAEEGSKRWFRDYNFGNAVFNIGINYPF</sequence>
<accession>A0ABV2SWT7</accession>
<dbReference type="InterPro" id="IPR000184">
    <property type="entry name" value="Bac_surfAg_D15"/>
</dbReference>
<comment type="caution">
    <text evidence="7">The sequence shown here is derived from an EMBL/GenBank/DDBJ whole genome shotgun (WGS) entry which is preliminary data.</text>
</comment>
<keyword evidence="3" id="KW-0732">Signal</keyword>
<evidence type="ECO:0000256" key="2">
    <source>
        <dbReference type="ARBA" id="ARBA00022692"/>
    </source>
</evidence>
<dbReference type="Gene3D" id="2.40.160.50">
    <property type="entry name" value="membrane protein fhac: a member of the omp85/tpsb transporter family"/>
    <property type="match status" value="1"/>
</dbReference>
<evidence type="ECO:0000313" key="8">
    <source>
        <dbReference type="Proteomes" id="UP001549799"/>
    </source>
</evidence>